<organism evidence="1 2">
    <name type="scientific">Cichorium intybus</name>
    <name type="common">Chicory</name>
    <dbReference type="NCBI Taxonomy" id="13427"/>
    <lineage>
        <taxon>Eukaryota</taxon>
        <taxon>Viridiplantae</taxon>
        <taxon>Streptophyta</taxon>
        <taxon>Embryophyta</taxon>
        <taxon>Tracheophyta</taxon>
        <taxon>Spermatophyta</taxon>
        <taxon>Magnoliopsida</taxon>
        <taxon>eudicotyledons</taxon>
        <taxon>Gunneridae</taxon>
        <taxon>Pentapetalae</taxon>
        <taxon>asterids</taxon>
        <taxon>campanulids</taxon>
        <taxon>Asterales</taxon>
        <taxon>Asteraceae</taxon>
        <taxon>Cichorioideae</taxon>
        <taxon>Cichorieae</taxon>
        <taxon>Cichoriinae</taxon>
        <taxon>Cichorium</taxon>
    </lineage>
</organism>
<keyword evidence="2" id="KW-1185">Reference proteome</keyword>
<protein>
    <submittedName>
        <fullName evidence="1">Uncharacterized protein</fullName>
    </submittedName>
</protein>
<name>A0ACB9G9F4_CICIN</name>
<evidence type="ECO:0000313" key="1">
    <source>
        <dbReference type="EMBL" id="KAI3780234.1"/>
    </source>
</evidence>
<proteinExistence type="predicted"/>
<reference evidence="2" key="1">
    <citation type="journal article" date="2022" name="Mol. Ecol. Resour.">
        <title>The genomes of chicory, endive, great burdock and yacon provide insights into Asteraceae palaeo-polyploidization history and plant inulin production.</title>
        <authorList>
            <person name="Fan W."/>
            <person name="Wang S."/>
            <person name="Wang H."/>
            <person name="Wang A."/>
            <person name="Jiang F."/>
            <person name="Liu H."/>
            <person name="Zhao H."/>
            <person name="Xu D."/>
            <person name="Zhang Y."/>
        </authorList>
    </citation>
    <scope>NUCLEOTIDE SEQUENCE [LARGE SCALE GENOMIC DNA]</scope>
    <source>
        <strain evidence="2">cv. Punajuju</strain>
    </source>
</reference>
<gene>
    <name evidence="1" type="ORF">L2E82_10205</name>
</gene>
<reference evidence="1 2" key="2">
    <citation type="journal article" date="2022" name="Mol. Ecol. Resour.">
        <title>The genomes of chicory, endive, great burdock and yacon provide insights into Asteraceae paleo-polyploidization history and plant inulin production.</title>
        <authorList>
            <person name="Fan W."/>
            <person name="Wang S."/>
            <person name="Wang H."/>
            <person name="Wang A."/>
            <person name="Jiang F."/>
            <person name="Liu H."/>
            <person name="Zhao H."/>
            <person name="Xu D."/>
            <person name="Zhang Y."/>
        </authorList>
    </citation>
    <scope>NUCLEOTIDE SEQUENCE [LARGE SCALE GENOMIC DNA]</scope>
    <source>
        <strain evidence="2">cv. Punajuju</strain>
        <tissue evidence="1">Leaves</tissue>
    </source>
</reference>
<dbReference type="Proteomes" id="UP001055811">
    <property type="component" value="Linkage Group LG02"/>
</dbReference>
<comment type="caution">
    <text evidence="1">The sequence shown here is derived from an EMBL/GenBank/DDBJ whole genome shotgun (WGS) entry which is preliminary data.</text>
</comment>
<accession>A0ACB9G9F4</accession>
<sequence length="276" mass="29949">MERLLHPSHPHRLQLSATIPPSATCAACNNRISETGRIYTCTPCSFFLHASCSKFPELITRNSHPLSLLPTNGVFRCNACNQNVAQFGYRCQTSCDFNFHVLCAFPSRVTHPFHPEPLTRTFSYACCENWGFSCAVCGHTSGPDQWLYRCVLCNFNVHLHCATYNLPAPPPTQNHHYSFPGGVPVTGQGHLSGGHVQSHWQPSQEPVAVGGQSYPMPPQPPRPVITNQNGGLRSAMKLAGITGVAQQVVQEIVKYVIGGDDGDGDGGDGGIFGDGY</sequence>
<evidence type="ECO:0000313" key="2">
    <source>
        <dbReference type="Proteomes" id="UP001055811"/>
    </source>
</evidence>
<dbReference type="EMBL" id="CM042010">
    <property type="protein sequence ID" value="KAI3780234.1"/>
    <property type="molecule type" value="Genomic_DNA"/>
</dbReference>